<dbReference type="GO" id="GO:0004803">
    <property type="term" value="F:transposase activity"/>
    <property type="evidence" value="ECO:0007669"/>
    <property type="project" value="TreeGrafter"/>
</dbReference>
<evidence type="ECO:0000259" key="1">
    <source>
        <dbReference type="PROSITE" id="PS50994"/>
    </source>
</evidence>
<dbReference type="GO" id="GO:0015074">
    <property type="term" value="P:DNA integration"/>
    <property type="evidence" value="ECO:0007669"/>
    <property type="project" value="InterPro"/>
</dbReference>
<dbReference type="InterPro" id="IPR001584">
    <property type="entry name" value="Integrase_cat-core"/>
</dbReference>
<dbReference type="EMBL" id="FNQY01000002">
    <property type="protein sequence ID" value="SDZ84575.1"/>
    <property type="molecule type" value="Genomic_DNA"/>
</dbReference>
<dbReference type="GO" id="GO:0032196">
    <property type="term" value="P:transposition"/>
    <property type="evidence" value="ECO:0007669"/>
    <property type="project" value="TreeGrafter"/>
</dbReference>
<feature type="non-terminal residue" evidence="2">
    <location>
        <position position="1"/>
    </location>
</feature>
<dbReference type="SUPFAM" id="SSF53098">
    <property type="entry name" value="Ribonuclease H-like"/>
    <property type="match status" value="1"/>
</dbReference>
<gene>
    <name evidence="2" type="ORF">SAMN05192529_102302</name>
</gene>
<dbReference type="PANTHER" id="PTHR10948">
    <property type="entry name" value="TRANSPOSASE"/>
    <property type="match status" value="1"/>
</dbReference>
<proteinExistence type="predicted"/>
<reference evidence="2 3" key="1">
    <citation type="submission" date="2016-10" db="EMBL/GenBank/DDBJ databases">
        <authorList>
            <person name="de Groot N.N."/>
        </authorList>
    </citation>
    <scope>NUCLEOTIDE SEQUENCE [LARGE SCALE GENOMIC DNA]</scope>
    <source>
        <strain evidence="2 3">Vu-144</strain>
    </source>
</reference>
<feature type="domain" description="Integrase catalytic" evidence="1">
    <location>
        <begin position="1"/>
        <end position="100"/>
    </location>
</feature>
<dbReference type="OrthoDB" id="9803231at2"/>
<dbReference type="Gene3D" id="3.30.420.10">
    <property type="entry name" value="Ribonuclease H-like superfamily/Ribonuclease H"/>
    <property type="match status" value="1"/>
</dbReference>
<accession>A0A1H3WBV9</accession>
<dbReference type="InterPro" id="IPR036397">
    <property type="entry name" value="RNaseH_sf"/>
</dbReference>
<organism evidence="2 3">
    <name type="scientific">Arachidicoccus rhizosphaerae</name>
    <dbReference type="NCBI Taxonomy" id="551991"/>
    <lineage>
        <taxon>Bacteria</taxon>
        <taxon>Pseudomonadati</taxon>
        <taxon>Bacteroidota</taxon>
        <taxon>Chitinophagia</taxon>
        <taxon>Chitinophagales</taxon>
        <taxon>Chitinophagaceae</taxon>
        <taxon>Arachidicoccus</taxon>
    </lineage>
</organism>
<evidence type="ECO:0000313" key="2">
    <source>
        <dbReference type="EMBL" id="SDZ84575.1"/>
    </source>
</evidence>
<dbReference type="PANTHER" id="PTHR10948:SF23">
    <property type="entry name" value="TRANSPOSASE INSI FOR INSERTION SEQUENCE ELEMENT IS30A-RELATED"/>
    <property type="match status" value="1"/>
</dbReference>
<dbReference type="PROSITE" id="PS50994">
    <property type="entry name" value="INTEGRASE"/>
    <property type="match status" value="1"/>
</dbReference>
<keyword evidence="3" id="KW-1185">Reference proteome</keyword>
<evidence type="ECO:0000313" key="3">
    <source>
        <dbReference type="Proteomes" id="UP000199041"/>
    </source>
</evidence>
<dbReference type="GO" id="GO:0005829">
    <property type="term" value="C:cytosol"/>
    <property type="evidence" value="ECO:0007669"/>
    <property type="project" value="TreeGrafter"/>
</dbReference>
<dbReference type="InterPro" id="IPR012337">
    <property type="entry name" value="RNaseH-like_sf"/>
</dbReference>
<dbReference type="Proteomes" id="UP000199041">
    <property type="component" value="Unassembled WGS sequence"/>
</dbReference>
<dbReference type="GO" id="GO:0003676">
    <property type="term" value="F:nucleic acid binding"/>
    <property type="evidence" value="ECO:0007669"/>
    <property type="project" value="InterPro"/>
</dbReference>
<dbReference type="RefSeq" id="WP_139188077.1">
    <property type="nucleotide sequence ID" value="NZ_FNQY01000002.1"/>
</dbReference>
<dbReference type="AlphaFoldDB" id="A0A1H3WBV9"/>
<sequence length="107" mass="12531">RMKKYPPIKTMTFDNDLAFAQHEEIAKALDVKTYFTRPYTSQDKGTIENRNGIIRLFFPKKTDFNEIDNKEIKRVEKAINNRPIRKFGYATANEVFLRFEGSVALIP</sequence>
<name>A0A1H3WBV9_9BACT</name>
<dbReference type="InterPro" id="IPR051917">
    <property type="entry name" value="Transposase-Integrase"/>
</dbReference>
<protein>
    <submittedName>
        <fullName evidence="2">Integrase core domain-containing protein</fullName>
    </submittedName>
</protein>
<dbReference type="InterPro" id="IPR053392">
    <property type="entry name" value="Transposase_IS30-like"/>
</dbReference>
<dbReference type="NCBIfam" id="NF033563">
    <property type="entry name" value="transpos_IS30"/>
    <property type="match status" value="1"/>
</dbReference>